<dbReference type="InterPro" id="IPR029058">
    <property type="entry name" value="AB_hydrolase_fold"/>
</dbReference>
<dbReference type="InterPro" id="IPR049886">
    <property type="entry name" value="CFI_box_CTERM_dom"/>
</dbReference>
<evidence type="ECO:0000256" key="2">
    <source>
        <dbReference type="SAM" id="Phobius"/>
    </source>
</evidence>
<feature type="domain" description="Fibronectin type-III" evidence="3">
    <location>
        <begin position="834"/>
        <end position="942"/>
    </location>
</feature>
<evidence type="ECO:0000256" key="1">
    <source>
        <dbReference type="ARBA" id="ARBA00022729"/>
    </source>
</evidence>
<evidence type="ECO:0000313" key="4">
    <source>
        <dbReference type="EMBL" id="NKE71293.1"/>
    </source>
</evidence>
<protein>
    <recommendedName>
        <fullName evidence="3">Fibronectin type-III domain-containing protein</fullName>
    </recommendedName>
</protein>
<dbReference type="InterPro" id="IPR036116">
    <property type="entry name" value="FN3_sf"/>
</dbReference>
<keyword evidence="2" id="KW-0472">Membrane</keyword>
<dbReference type="Gene3D" id="3.40.50.1820">
    <property type="entry name" value="alpha/beta hydrolase"/>
    <property type="match status" value="1"/>
</dbReference>
<dbReference type="InterPro" id="IPR032812">
    <property type="entry name" value="SbsA_Ig"/>
</dbReference>
<proteinExistence type="predicted"/>
<dbReference type="NCBIfam" id="NF041766">
    <property type="entry name" value="choice_anch_U"/>
    <property type="match status" value="1"/>
</dbReference>
<keyword evidence="5" id="KW-1185">Reference proteome</keyword>
<dbReference type="InterPro" id="IPR053784">
    <property type="entry name" value="Choice_anch_U_dom"/>
</dbReference>
<dbReference type="CDD" id="cd14948">
    <property type="entry name" value="BACON"/>
    <property type="match status" value="1"/>
</dbReference>
<comment type="caution">
    <text evidence="4">The sequence shown here is derived from an EMBL/GenBank/DDBJ whole genome shotgun (WGS) entry which is preliminary data.</text>
</comment>
<dbReference type="InterPro" id="IPR024361">
    <property type="entry name" value="BACON"/>
</dbReference>
<dbReference type="InterPro" id="IPR003961">
    <property type="entry name" value="FN3_dom"/>
</dbReference>
<keyword evidence="1" id="KW-0732">Signal</keyword>
<dbReference type="CDD" id="cd00063">
    <property type="entry name" value="FN3"/>
    <property type="match status" value="1"/>
</dbReference>
<keyword evidence="2" id="KW-1133">Transmembrane helix</keyword>
<dbReference type="NCBIfam" id="NF041770">
    <property type="entry name" value="CFI_box_CTERM"/>
    <property type="match status" value="1"/>
</dbReference>
<dbReference type="SUPFAM" id="SSF55486">
    <property type="entry name" value="Metalloproteases ('zincins'), catalytic domain"/>
    <property type="match status" value="1"/>
</dbReference>
<dbReference type="Pfam" id="PF00041">
    <property type="entry name" value="fn3"/>
    <property type="match status" value="1"/>
</dbReference>
<dbReference type="Pfam" id="PF07819">
    <property type="entry name" value="PGAP1"/>
    <property type="match status" value="1"/>
</dbReference>
<dbReference type="Proteomes" id="UP000534783">
    <property type="component" value="Unassembled WGS sequence"/>
</dbReference>
<organism evidence="4 5">
    <name type="scientific">Candidatus Manganitrophus noduliformans</name>
    <dbReference type="NCBI Taxonomy" id="2606439"/>
    <lineage>
        <taxon>Bacteria</taxon>
        <taxon>Pseudomonadati</taxon>
        <taxon>Nitrospirota</taxon>
        <taxon>Nitrospiria</taxon>
        <taxon>Candidatus Troglogloeales</taxon>
        <taxon>Candidatus Manganitrophaceae</taxon>
        <taxon>Candidatus Manganitrophus</taxon>
    </lineage>
</organism>
<accession>A0A7X6DQ21</accession>
<dbReference type="Gene3D" id="2.60.40.1220">
    <property type="match status" value="2"/>
</dbReference>
<dbReference type="InterPro" id="IPR012908">
    <property type="entry name" value="PGAP1-ab_dom-like"/>
</dbReference>
<dbReference type="PROSITE" id="PS50853">
    <property type="entry name" value="FN3"/>
    <property type="match status" value="1"/>
</dbReference>
<keyword evidence="2" id="KW-0812">Transmembrane</keyword>
<name>A0A7X6DQ21_9BACT</name>
<dbReference type="Pfam" id="PF13205">
    <property type="entry name" value="Big_5"/>
    <property type="match status" value="2"/>
</dbReference>
<dbReference type="SUPFAM" id="SSF49265">
    <property type="entry name" value="Fibronectin type III"/>
    <property type="match status" value="1"/>
</dbReference>
<dbReference type="Gene3D" id="2.60.40.10">
    <property type="entry name" value="Immunoglobulins"/>
    <property type="match status" value="3"/>
</dbReference>
<reference evidence="4 5" key="1">
    <citation type="journal article" date="2020" name="Nature">
        <title>Bacterial chemolithoautotrophy via manganese oxidation.</title>
        <authorList>
            <person name="Yu H."/>
            <person name="Leadbetter J.R."/>
        </authorList>
    </citation>
    <scope>NUCLEOTIDE SEQUENCE [LARGE SCALE GENOMIC DNA]</scope>
    <source>
        <strain evidence="4 5">Mn-1</strain>
    </source>
</reference>
<sequence length="2042" mass="213618">MSGSVLVTINPPAVSLSVALTANPSSGTVPLNGVDLTATVGGTATGTINYTFYCNRSDTGTNVTTGWAVKSDGVLDNPKTALDACNYTAVGNYTAKVIVERGTAAPAEARITITVSAPTLSVTLASNPSGGAAPLSTNLTADVSGTATGTINYTFWWNCTNTGTSVSLVTTACGDPTNSAIGAKFNGITDDPKIINHNYSVAGTYTAKVIVERGSALPAEARVIVTVNAPTLSVTLGANPFNGSAPLSAILTASVSGTATGTINYSFWWNCSNTGTSVTSVTAACGDPTNSNIGAKFNGILDNPKMVNHVYTTGNIFTAKVIVERGSAPPAEARVTITVAAPTLFVTLGANPVDGFTPLGTNLTANVSGTATGTINYTFWWNCSDTGTNVSLVIAACGDPTNPGFGAKFNSVSDNPKILNHIYNTAGIFSAKVIAERGSAPPAEARVTITIKFFDPSPADDITTLIPDENDTAPLGNRTPLILIHGIHGTPFNEIANPNQSYWTKFLNYFNNEAFKAKYKVYRFHYASDNHSVWEIARSLRNDIDRRIDDGSLADMPFVIVAHSMGGLVARSYMQEHSHNTGNYTGRRGGERILNLITLATPHHGTPLTNDEPRFNGLAAPAWSITANLFDTGFWLFRGCTPCILQLTHPNRSDLRWDNYDTLFTSEYTGNEVNTWLRSLNSDTTYDGKLITYSGRIGKDAMVDLFGPMGAGELGNQLGFLNTMLADNPDMALRLSGVLLERILNPSFQGIVTYLPVSALNNDGMVPINSALFTGHNVSKRVQCAGNDDLGMSGPDHSKMKDGGVPARCSNNQFLFESLSNDLGVVPVVDTTLPAAVPTLATGAVTTTSVVLSWTAPGDDGNTGTATSYDIRYSTSPITEANWTSAIQVSGEPTPLVAGSAQSFTVTGLSCGTTYHFALKTLDEVPNPSAISNSPSRTTSACPVSFDFSVSASTPAGVVRGSSTSSTITATIVSGTTTPVTFSLPTLVGTTFSLSPDTTCSPICSRTLNITTSSTTPLGANIITIVATGGGLTRTTAFTLTVNAPFDFSLSTTNASVVRGGSAVSTVTATLISGSATSVTFSPPTLTGTTFSYSPTTSCNSTCSSTLNITTSSTTPLGTNTINVTATGGGITRSTTLTLTVNPVPGVFSVTPSDDLTSSGNQGGPFSPLSKTYTLANTGGSSINWTASKGQAWITLSSTGGTLTAGAQTTVTVSVNLTANSLIPSSYNDLVSFIDTTNSSSTARAVNLTVNAAPCTFSITPTSQSFGSGGGIGTVEVTAPSHCNWTAASNAGWLNITSGNPGNGNGTVGYSVADNITADSRGGTVTIAGQTFTVTQSGATNRIPEVRIIYLVPSDRPVREDYKNAIEGAARHLQIWFRNEMGNTRSFTLHTPTVEVFSTTHTAAWYSTNSKPSDFNVWFWENVLADGFGVTGGRFDDPNNRWIFYIDADPACGQITGGTNGVALLPANDLRGLVGELNVPPCSSDQPDTGGKCRWAGGLGHEIGHSLALPHPSGCPGPTCVEDSLMWFGYRTYPNAHLSPEDKAVIDQSPFFRSMDLTNELFSCEVLDRKPPTVTAVSPSNGEANIALNRTVSATFNKAINPATLNETTFRLSNGATGQVTYDSTTNTATFIPSGNLLQVTTYSATLTTGVRDLSGNNLAADFVWVFTTGSILDTTPPNVVATSPADGVSDVSIASTVTATFSEDMDASTISGSTFILRRPDETTVNGSVTYDSTTRTARFTPQESLSNSTTYMPILMTGIKDTSGNALAAEFTWSFNTSPLINSTVTIANPVGSGSISITVSAGNLESATGVNPATLNGAPSGFSFPYGMFDFKIIGLTPGQTVTVTIELPEVLTGDAKWYWYNPNTSAWVDITNSVSRTGKTAALSLTDGGTGDADGIANGVIDDPVGPALNSTGIGGGAPPVTTTPIQDGAGKGGGGGGGCFIATAAYGSYLDPQVQVLRDFRDRYLLTNAPGRIFVAFYYDVSPPVADFIRQHEFLRTATRWALTPMVFAVEYPFIFIVIFASGITVYKGVRRRQKLV</sequence>
<evidence type="ECO:0000313" key="5">
    <source>
        <dbReference type="Proteomes" id="UP000534783"/>
    </source>
</evidence>
<dbReference type="InterPro" id="IPR014755">
    <property type="entry name" value="Cu-Rt/internalin_Ig-like"/>
</dbReference>
<dbReference type="GO" id="GO:0016788">
    <property type="term" value="F:hydrolase activity, acting on ester bonds"/>
    <property type="evidence" value="ECO:0007669"/>
    <property type="project" value="InterPro"/>
</dbReference>
<gene>
    <name evidence="4" type="ORF">MNODULE_11145</name>
</gene>
<dbReference type="RefSeq" id="WP_168059799.1">
    <property type="nucleotide sequence ID" value="NZ_VTOW01000002.1"/>
</dbReference>
<dbReference type="SUPFAM" id="SSF53474">
    <property type="entry name" value="alpha/beta-Hydrolases"/>
    <property type="match status" value="1"/>
</dbReference>
<feature type="transmembrane region" description="Helical" evidence="2">
    <location>
        <begin position="2006"/>
        <end position="2032"/>
    </location>
</feature>
<dbReference type="EMBL" id="VTOW01000002">
    <property type="protein sequence ID" value="NKE71293.1"/>
    <property type="molecule type" value="Genomic_DNA"/>
</dbReference>
<dbReference type="Pfam" id="PF19190">
    <property type="entry name" value="BACON_2"/>
    <property type="match status" value="2"/>
</dbReference>
<evidence type="ECO:0000259" key="3">
    <source>
        <dbReference type="PROSITE" id="PS50853"/>
    </source>
</evidence>
<dbReference type="SMART" id="SM00060">
    <property type="entry name" value="FN3"/>
    <property type="match status" value="1"/>
</dbReference>
<dbReference type="InterPro" id="IPR013783">
    <property type="entry name" value="Ig-like_fold"/>
</dbReference>